<name>A0ABN1KDX7_9BURK</name>
<dbReference type="RefSeq" id="WP_231013086.1">
    <property type="nucleotide sequence ID" value="NZ_BAAAEW010000037.1"/>
</dbReference>
<comment type="similarity">
    <text evidence="1">Belongs to the leucine-binding protein family.</text>
</comment>
<dbReference type="Pfam" id="PF13458">
    <property type="entry name" value="Peripla_BP_6"/>
    <property type="match status" value="1"/>
</dbReference>
<evidence type="ECO:0000256" key="4">
    <source>
        <dbReference type="SAM" id="SignalP"/>
    </source>
</evidence>
<reference evidence="6 7" key="1">
    <citation type="journal article" date="2019" name="Int. J. Syst. Evol. Microbiol.">
        <title>The Global Catalogue of Microorganisms (GCM) 10K type strain sequencing project: providing services to taxonomists for standard genome sequencing and annotation.</title>
        <authorList>
            <consortium name="The Broad Institute Genomics Platform"/>
            <consortium name="The Broad Institute Genome Sequencing Center for Infectious Disease"/>
            <person name="Wu L."/>
            <person name="Ma J."/>
        </authorList>
    </citation>
    <scope>NUCLEOTIDE SEQUENCE [LARGE SCALE GENOMIC DNA]</scope>
    <source>
        <strain evidence="6 7">JCM 15503</strain>
    </source>
</reference>
<proteinExistence type="inferred from homology"/>
<organism evidence="6 7">
    <name type="scientific">Ideonella azotifigens</name>
    <dbReference type="NCBI Taxonomy" id="513160"/>
    <lineage>
        <taxon>Bacteria</taxon>
        <taxon>Pseudomonadati</taxon>
        <taxon>Pseudomonadota</taxon>
        <taxon>Betaproteobacteria</taxon>
        <taxon>Burkholderiales</taxon>
        <taxon>Sphaerotilaceae</taxon>
        <taxon>Ideonella</taxon>
    </lineage>
</organism>
<evidence type="ECO:0000313" key="6">
    <source>
        <dbReference type="EMBL" id="GAA0763727.1"/>
    </source>
</evidence>
<dbReference type="InterPro" id="IPR028081">
    <property type="entry name" value="Leu-bd"/>
</dbReference>
<dbReference type="PANTHER" id="PTHR47235:SF1">
    <property type="entry name" value="BLR6548 PROTEIN"/>
    <property type="match status" value="1"/>
</dbReference>
<feature type="signal peptide" evidence="4">
    <location>
        <begin position="1"/>
        <end position="24"/>
    </location>
</feature>
<dbReference type="CDD" id="cd06326">
    <property type="entry name" value="PBP1_ABC_ligand_binding-like"/>
    <property type="match status" value="1"/>
</dbReference>
<evidence type="ECO:0000256" key="1">
    <source>
        <dbReference type="ARBA" id="ARBA00010062"/>
    </source>
</evidence>
<feature type="region of interest" description="Disordered" evidence="3">
    <location>
        <begin position="352"/>
        <end position="375"/>
    </location>
</feature>
<sequence>MRMRCFRLLSLLLLWAVAALTVEAAQAASAIVIGQSLPLTGPGFPVANRVQAGAKALVDRVNATGGIHGRRLDLLTLDDGGDRRRLAANLGKLVREQGAVAVVNCLGERACLEAAAVTRELGVPLIGPFSGAAALRAPMLRHVFTLRPDDRAEADALVRQLRSVGIGRVALLVDGDEPAREQALADALQAAGIAAQRLTMTPQRAALLTALHDLADLGPQALVLNLGPASLELLANEQEAARQAMPGTLAALSSPGLTQLTRLLRDRVIGFTSVVPVPELSQLPLAREFERDAEAFVGPEAFSFEGLAAYLTLRVCAEALRRARPPADGSGLPEAIESLGHVDLGGWPLHFGPGQHQGSDRVEIGLRGRDGKLRR</sequence>
<keyword evidence="7" id="KW-1185">Reference proteome</keyword>
<feature type="compositionally biased region" description="Basic and acidic residues" evidence="3">
    <location>
        <begin position="358"/>
        <end position="375"/>
    </location>
</feature>
<gene>
    <name evidence="6" type="ORF">GCM10009107_49360</name>
</gene>
<evidence type="ECO:0000259" key="5">
    <source>
        <dbReference type="Pfam" id="PF13458"/>
    </source>
</evidence>
<dbReference type="EMBL" id="BAAAEW010000037">
    <property type="protein sequence ID" value="GAA0763727.1"/>
    <property type="molecule type" value="Genomic_DNA"/>
</dbReference>
<dbReference type="Proteomes" id="UP001500279">
    <property type="component" value="Unassembled WGS sequence"/>
</dbReference>
<dbReference type="PANTHER" id="PTHR47235">
    <property type="entry name" value="BLR6548 PROTEIN"/>
    <property type="match status" value="1"/>
</dbReference>
<feature type="domain" description="Leucine-binding protein" evidence="5">
    <location>
        <begin position="31"/>
        <end position="360"/>
    </location>
</feature>
<feature type="chain" id="PRO_5046884964" evidence="4">
    <location>
        <begin position="25"/>
        <end position="375"/>
    </location>
</feature>
<keyword evidence="2 4" id="KW-0732">Signal</keyword>
<protein>
    <submittedName>
        <fullName evidence="6">ABC transporter substrate-binding protein</fullName>
    </submittedName>
</protein>
<dbReference type="InterPro" id="IPR028082">
    <property type="entry name" value="Peripla_BP_I"/>
</dbReference>
<evidence type="ECO:0000313" key="7">
    <source>
        <dbReference type="Proteomes" id="UP001500279"/>
    </source>
</evidence>
<evidence type="ECO:0000256" key="3">
    <source>
        <dbReference type="SAM" id="MobiDB-lite"/>
    </source>
</evidence>
<dbReference type="Gene3D" id="3.40.50.2300">
    <property type="match status" value="2"/>
</dbReference>
<dbReference type="SUPFAM" id="SSF53822">
    <property type="entry name" value="Periplasmic binding protein-like I"/>
    <property type="match status" value="1"/>
</dbReference>
<comment type="caution">
    <text evidence="6">The sequence shown here is derived from an EMBL/GenBank/DDBJ whole genome shotgun (WGS) entry which is preliminary data.</text>
</comment>
<evidence type="ECO:0000256" key="2">
    <source>
        <dbReference type="ARBA" id="ARBA00022729"/>
    </source>
</evidence>
<accession>A0ABN1KDX7</accession>